<dbReference type="Gene3D" id="2.50.20.10">
    <property type="entry name" value="Lipoprotein localisation LolA/LolB/LppX"/>
    <property type="match status" value="1"/>
</dbReference>
<dbReference type="EMBL" id="CZQC01000056">
    <property type="protein sequence ID" value="CUS41843.1"/>
    <property type="molecule type" value="Genomic_DNA"/>
</dbReference>
<evidence type="ECO:0008006" key="2">
    <source>
        <dbReference type="Google" id="ProtNLM"/>
    </source>
</evidence>
<dbReference type="Pfam" id="PF07044">
    <property type="entry name" value="DUF1329"/>
    <property type="match status" value="1"/>
</dbReference>
<dbReference type="CDD" id="cd16329">
    <property type="entry name" value="LolA_like"/>
    <property type="match status" value="1"/>
</dbReference>
<protein>
    <recommendedName>
        <fullName evidence="2">Outer membrane lipoprotein-sorting protein</fullName>
    </recommendedName>
</protein>
<proteinExistence type="predicted"/>
<dbReference type="AlphaFoldDB" id="A0A160TDA5"/>
<name>A0A160TDA5_9ZZZZ</name>
<reference evidence="1" key="1">
    <citation type="submission" date="2015-10" db="EMBL/GenBank/DDBJ databases">
        <authorList>
            <person name="Gilbert D.G."/>
        </authorList>
    </citation>
    <scope>NUCLEOTIDE SEQUENCE</scope>
</reference>
<sequence length="454" mass="50923">MFKQQAKIWGGAVALSLMITGANAGVPAEQAAKLGGDEFTPMGAIKKAEGNIPAWLGGVPAGKGGLDAKGKITNPFPEDKPKFVITAANYKDYSANLSDGQKAMFAKYPDTYRMPVYETRRTASYPETIYAATKANATNTVLLDDGNGLSNFVEGAPFPFPQSGVEVVWNHITRYRGGSVARVVGQATPQVNGDFTVVRFQDEFTFRNKLTDYDPNVDANVLFYFKQDVLSPARLAGNVLLVHETLDQVKEPRKAWVYNAGQRRVRRAPQVAYDGPGTASDGLRTADNFDMFNGSPDRYDWKLDGKMEMYIPYNSYALKDGKLKDSDIVKAGHINQDLTRYELHRVWKVTATLKEGKRHIYGKRVFYFDEDTWQATEIDHYDGRGSLWRVAESHNVMYYDQNVPWYAVETLYDLTSGRYLVLGLDSEEDGGYEYNFKRSQADYTPAALRREGVR</sequence>
<organism evidence="1">
    <name type="scientific">hydrothermal vent metagenome</name>
    <dbReference type="NCBI Taxonomy" id="652676"/>
    <lineage>
        <taxon>unclassified sequences</taxon>
        <taxon>metagenomes</taxon>
        <taxon>ecological metagenomes</taxon>
    </lineage>
</organism>
<accession>A0A160TDA5</accession>
<evidence type="ECO:0000313" key="1">
    <source>
        <dbReference type="EMBL" id="CUS41843.1"/>
    </source>
</evidence>
<gene>
    <name evidence="1" type="ORF">MGWOODY_Tha1065</name>
</gene>
<dbReference type="InterPro" id="IPR010752">
    <property type="entry name" value="DUF1329"/>
</dbReference>